<evidence type="ECO:0000313" key="10">
    <source>
        <dbReference type="EMBL" id="MFB2619819.1"/>
    </source>
</evidence>
<dbReference type="NCBIfam" id="TIGR00836">
    <property type="entry name" value="amt"/>
    <property type="match status" value="1"/>
</dbReference>
<reference evidence="10 11" key="1">
    <citation type="submission" date="2024-09" db="EMBL/GenBank/DDBJ databases">
        <authorList>
            <person name="Zhang Y."/>
        </authorList>
    </citation>
    <scope>NUCLEOTIDE SEQUENCE [LARGE SCALE GENOMIC DNA]</scope>
    <source>
        <strain evidence="10 11">ZJ318</strain>
    </source>
</reference>
<evidence type="ECO:0000313" key="11">
    <source>
        <dbReference type="Proteomes" id="UP001576708"/>
    </source>
</evidence>
<feature type="transmembrane region" description="Helical" evidence="8">
    <location>
        <begin position="182"/>
        <end position="204"/>
    </location>
</feature>
<evidence type="ECO:0000256" key="2">
    <source>
        <dbReference type="ARBA" id="ARBA00005887"/>
    </source>
</evidence>
<comment type="similarity">
    <text evidence="2 8">Belongs to the ammonia transporter channel (TC 1.A.11.2) family.</text>
</comment>
<feature type="transmembrane region" description="Helical" evidence="8">
    <location>
        <begin position="249"/>
        <end position="270"/>
    </location>
</feature>
<evidence type="ECO:0000256" key="7">
    <source>
        <dbReference type="ARBA" id="ARBA00023177"/>
    </source>
</evidence>
<dbReference type="Gene3D" id="1.10.3430.10">
    <property type="entry name" value="Ammonium transporter AmtB like domains"/>
    <property type="match status" value="1"/>
</dbReference>
<feature type="transmembrane region" description="Helical" evidence="8">
    <location>
        <begin position="67"/>
        <end position="87"/>
    </location>
</feature>
<dbReference type="Pfam" id="PF00909">
    <property type="entry name" value="Ammonium_transp"/>
    <property type="match status" value="1"/>
</dbReference>
<proteinExistence type="inferred from homology"/>
<evidence type="ECO:0000256" key="4">
    <source>
        <dbReference type="ARBA" id="ARBA00022692"/>
    </source>
</evidence>
<evidence type="ECO:0000259" key="9">
    <source>
        <dbReference type="Pfam" id="PF00909"/>
    </source>
</evidence>
<evidence type="ECO:0000256" key="3">
    <source>
        <dbReference type="ARBA" id="ARBA00022448"/>
    </source>
</evidence>
<keyword evidence="7 8" id="KW-0924">Ammonia transport</keyword>
<organism evidence="10 11">
    <name type="scientific">Shewanella mangrovisoli</name>
    <dbReference type="NCBI Taxonomy" id="2864211"/>
    <lineage>
        <taxon>Bacteria</taxon>
        <taxon>Pseudomonadati</taxon>
        <taxon>Pseudomonadota</taxon>
        <taxon>Gammaproteobacteria</taxon>
        <taxon>Alteromonadales</taxon>
        <taxon>Shewanellaceae</taxon>
        <taxon>Shewanella</taxon>
    </lineage>
</organism>
<dbReference type="PANTHER" id="PTHR43029">
    <property type="entry name" value="AMMONIUM TRANSPORTER MEP2"/>
    <property type="match status" value="1"/>
</dbReference>
<dbReference type="InterPro" id="IPR029020">
    <property type="entry name" value="Ammonium/urea_transptr"/>
</dbReference>
<dbReference type="RefSeq" id="WP_342201339.1">
    <property type="nucleotide sequence ID" value="NZ_JBCATE010000002.1"/>
</dbReference>
<evidence type="ECO:0000256" key="6">
    <source>
        <dbReference type="ARBA" id="ARBA00023136"/>
    </source>
</evidence>
<feature type="transmembrane region" description="Helical" evidence="8">
    <location>
        <begin position="154"/>
        <end position="175"/>
    </location>
</feature>
<evidence type="ECO:0000256" key="5">
    <source>
        <dbReference type="ARBA" id="ARBA00022989"/>
    </source>
</evidence>
<accession>A0ABV4VHN8</accession>
<protein>
    <recommendedName>
        <fullName evidence="8">Ammonium transporter</fullName>
    </recommendedName>
</protein>
<evidence type="ECO:0000256" key="1">
    <source>
        <dbReference type="ARBA" id="ARBA00004141"/>
    </source>
</evidence>
<comment type="caution">
    <text evidence="10">The sequence shown here is derived from an EMBL/GenBank/DDBJ whole genome shotgun (WGS) entry which is preliminary data.</text>
</comment>
<dbReference type="InterPro" id="IPR001905">
    <property type="entry name" value="Ammonium_transpt"/>
</dbReference>
<feature type="transmembrane region" description="Helical" evidence="8">
    <location>
        <begin position="99"/>
        <end position="122"/>
    </location>
</feature>
<feature type="transmembrane region" description="Helical" evidence="8">
    <location>
        <begin position="313"/>
        <end position="331"/>
    </location>
</feature>
<feature type="transmembrane region" description="Helical" evidence="8">
    <location>
        <begin position="415"/>
        <end position="436"/>
    </location>
</feature>
<dbReference type="SUPFAM" id="SSF111352">
    <property type="entry name" value="Ammonium transporter"/>
    <property type="match status" value="1"/>
</dbReference>
<dbReference type="PANTHER" id="PTHR43029:SF10">
    <property type="entry name" value="AMMONIUM TRANSPORTER MEP2"/>
    <property type="match status" value="1"/>
</dbReference>
<feature type="transmembrane region" description="Helical" evidence="8">
    <location>
        <begin position="369"/>
        <end position="395"/>
    </location>
</feature>
<dbReference type="Proteomes" id="UP001576708">
    <property type="component" value="Unassembled WGS sequence"/>
</dbReference>
<keyword evidence="11" id="KW-1185">Reference proteome</keyword>
<dbReference type="InterPro" id="IPR024041">
    <property type="entry name" value="NH4_transpt_AmtB-like_dom"/>
</dbReference>
<feature type="transmembrane region" description="Helical" evidence="8">
    <location>
        <begin position="337"/>
        <end position="357"/>
    </location>
</feature>
<dbReference type="EMBL" id="JBHFGU010000002">
    <property type="protein sequence ID" value="MFB2619819.1"/>
    <property type="molecule type" value="Genomic_DNA"/>
</dbReference>
<gene>
    <name evidence="10" type="ORF">ACE02W_08400</name>
</gene>
<feature type="transmembrane region" description="Helical" evidence="8">
    <location>
        <begin position="216"/>
        <end position="237"/>
    </location>
</feature>
<feature type="transmembrane region" description="Helical" evidence="8">
    <location>
        <begin position="36"/>
        <end position="55"/>
    </location>
</feature>
<comment type="subcellular location">
    <subcellularLocation>
        <location evidence="8">Cell membrane</location>
        <topology evidence="8">Multi-pass membrane protein</topology>
    </subcellularLocation>
    <subcellularLocation>
        <location evidence="1">Membrane</location>
        <topology evidence="1">Multi-pass membrane protein</topology>
    </subcellularLocation>
</comment>
<keyword evidence="3 8" id="KW-0813">Transport</keyword>
<name>A0ABV4VHN8_9GAMM</name>
<keyword evidence="4 8" id="KW-0812">Transmembrane</keyword>
<sequence length="466" mass="48421">MSQQTAALNAKLERSTNIPNGQHAKFAQPNARYSKLGYQALLALLTSGFAGSVLADEAQLSGANTAWILSSSALVLLMTLPGLALFYGGLVRSKNVLSILMQCFSIAAIASVLWFVVGYSIAFDTGNGFIGGLGKAFLASIGRDSVSGDIPEPLFMLFQMTFAIITPALIIGGFAERMKFSAVLMFSSAWLLLVYAPITHWVWGGGWLAELGLYDFAGGTVVHITAGVAALVAAKVLGPRKGFLNSAIMPHNLTMTVTGAGMLWVGWFGFNGGSALGANGTAAMAIIATHLAASMGAITWAGIEWYKFGKASALGIVTGMVAGLGTITPASGYVGPAGALVIGFLGGVVCFFSTVYIKQKLKIDDSLDVFPVHGVGGILGTLLAGVFSSTQLGIFSGYGFASVNPTMLDQLGAQAIGVIATLSYTALVSWLLFVVIGKILGGLRVSTEQEVNGLDLSEHEETGYSL</sequence>
<evidence type="ECO:0000256" key="8">
    <source>
        <dbReference type="RuleBase" id="RU362002"/>
    </source>
</evidence>
<feature type="domain" description="Ammonium transporter AmtB-like" evidence="9">
    <location>
        <begin position="66"/>
        <end position="464"/>
    </location>
</feature>
<keyword evidence="6 8" id="KW-0472">Membrane</keyword>
<feature type="transmembrane region" description="Helical" evidence="8">
    <location>
        <begin position="282"/>
        <end position="301"/>
    </location>
</feature>
<keyword evidence="5 8" id="KW-1133">Transmembrane helix</keyword>